<reference evidence="1" key="2">
    <citation type="submission" date="2020-09" db="EMBL/GenBank/DDBJ databases">
        <authorList>
            <person name="Sun Q."/>
            <person name="Ohkuma M."/>
        </authorList>
    </citation>
    <scope>NUCLEOTIDE SEQUENCE</scope>
    <source>
        <strain evidence="1">JCM 13064</strain>
    </source>
</reference>
<dbReference type="Proteomes" id="UP000645217">
    <property type="component" value="Unassembled WGS sequence"/>
</dbReference>
<evidence type="ECO:0000313" key="1">
    <source>
        <dbReference type="EMBL" id="GGK95129.1"/>
    </source>
</evidence>
<protein>
    <submittedName>
        <fullName evidence="1">Uncharacterized protein</fullName>
    </submittedName>
</protein>
<reference evidence="1" key="1">
    <citation type="journal article" date="2014" name="Int. J. Syst. Evol. Microbiol.">
        <title>Complete genome sequence of Corynebacterium casei LMG S-19264T (=DSM 44701T), isolated from a smear-ripened cheese.</title>
        <authorList>
            <consortium name="US DOE Joint Genome Institute (JGI-PGF)"/>
            <person name="Walter F."/>
            <person name="Albersmeier A."/>
            <person name="Kalinowski J."/>
            <person name="Ruckert C."/>
        </authorList>
    </citation>
    <scope>NUCLEOTIDE SEQUENCE</scope>
    <source>
        <strain evidence="1">JCM 13064</strain>
    </source>
</reference>
<dbReference type="EMBL" id="BMNT01000022">
    <property type="protein sequence ID" value="GGK95129.1"/>
    <property type="molecule type" value="Genomic_DNA"/>
</dbReference>
<evidence type="ECO:0000313" key="2">
    <source>
        <dbReference type="Proteomes" id="UP000645217"/>
    </source>
</evidence>
<organism evidence="1 2">
    <name type="scientific">Sphaerisporangium melleum</name>
    <dbReference type="NCBI Taxonomy" id="321316"/>
    <lineage>
        <taxon>Bacteria</taxon>
        <taxon>Bacillati</taxon>
        <taxon>Actinomycetota</taxon>
        <taxon>Actinomycetes</taxon>
        <taxon>Streptosporangiales</taxon>
        <taxon>Streptosporangiaceae</taxon>
        <taxon>Sphaerisporangium</taxon>
    </lineage>
</organism>
<accession>A0A917R8T1</accession>
<gene>
    <name evidence="1" type="ORF">GCM10007964_41850</name>
</gene>
<comment type="caution">
    <text evidence="1">The sequence shown here is derived from an EMBL/GenBank/DDBJ whole genome shotgun (WGS) entry which is preliminary data.</text>
</comment>
<dbReference type="AlphaFoldDB" id="A0A917R8T1"/>
<sequence>MTGTVTDTSNAFATRIINRPQMQCNARGSASPCADLCFRVIDAGHPGGRAALVKLASRGSGIALRWKQERAVRRPK</sequence>
<keyword evidence="2" id="KW-1185">Reference proteome</keyword>
<name>A0A917R8T1_9ACTN</name>
<proteinExistence type="predicted"/>